<keyword evidence="3" id="KW-1185">Reference proteome</keyword>
<reference evidence="2 3" key="2">
    <citation type="journal article" date="2018" name="New Phytol.">
        <title>High intraspecific genome diversity in the model arbuscular mycorrhizal symbiont Rhizophagus irregularis.</title>
        <authorList>
            <person name="Chen E.C.H."/>
            <person name="Morin E."/>
            <person name="Beaudet D."/>
            <person name="Noel J."/>
            <person name="Yildirir G."/>
            <person name="Ndikumana S."/>
            <person name="Charron P."/>
            <person name="St-Onge C."/>
            <person name="Giorgi J."/>
            <person name="Kruger M."/>
            <person name="Marton T."/>
            <person name="Ropars J."/>
            <person name="Grigoriev I.V."/>
            <person name="Hainaut M."/>
            <person name="Henrissat B."/>
            <person name="Roux C."/>
            <person name="Martin F."/>
            <person name="Corradi N."/>
        </authorList>
    </citation>
    <scope>NUCLEOTIDE SEQUENCE [LARGE SCALE GENOMIC DNA]</scope>
    <source>
        <strain evidence="2 3">DAOM 197198</strain>
    </source>
</reference>
<proteinExistence type="predicted"/>
<organism evidence="2 3">
    <name type="scientific">Rhizophagus irregularis (strain DAOM 181602 / DAOM 197198 / MUCL 43194)</name>
    <name type="common">Arbuscular mycorrhizal fungus</name>
    <name type="synonym">Glomus intraradices</name>
    <dbReference type="NCBI Taxonomy" id="747089"/>
    <lineage>
        <taxon>Eukaryota</taxon>
        <taxon>Fungi</taxon>
        <taxon>Fungi incertae sedis</taxon>
        <taxon>Mucoromycota</taxon>
        <taxon>Glomeromycotina</taxon>
        <taxon>Glomeromycetes</taxon>
        <taxon>Glomerales</taxon>
        <taxon>Glomeraceae</taxon>
        <taxon>Rhizophagus</taxon>
    </lineage>
</organism>
<evidence type="ECO:0000313" key="3">
    <source>
        <dbReference type="Proteomes" id="UP000018888"/>
    </source>
</evidence>
<feature type="transmembrane region" description="Helical" evidence="1">
    <location>
        <begin position="6"/>
        <end position="30"/>
    </location>
</feature>
<comment type="caution">
    <text evidence="2">The sequence shown here is derived from an EMBL/GenBank/DDBJ whole genome shotgun (WGS) entry which is preliminary data.</text>
</comment>
<name>A0A2P4QIX5_RHIID</name>
<dbReference type="Proteomes" id="UP000018888">
    <property type="component" value="Unassembled WGS sequence"/>
</dbReference>
<evidence type="ECO:0000313" key="2">
    <source>
        <dbReference type="EMBL" id="POG77584.1"/>
    </source>
</evidence>
<keyword evidence="1" id="KW-0472">Membrane</keyword>
<dbReference type="AlphaFoldDB" id="A0A2P4QIX5"/>
<sequence>MTFFYLYFFLFIYFKNFKNFSTILFFRILIQNFLSCSDHLLPIYGMTNIALYFKCPFGRLFRVPVLL</sequence>
<reference evidence="2 3" key="1">
    <citation type="journal article" date="2013" name="Proc. Natl. Acad. Sci. U.S.A.">
        <title>Genome of an arbuscular mycorrhizal fungus provides insight into the oldest plant symbiosis.</title>
        <authorList>
            <person name="Tisserant E."/>
            <person name="Malbreil M."/>
            <person name="Kuo A."/>
            <person name="Kohler A."/>
            <person name="Symeonidi A."/>
            <person name="Balestrini R."/>
            <person name="Charron P."/>
            <person name="Duensing N."/>
            <person name="Frei Dit Frey N."/>
            <person name="Gianinazzi-Pearson V."/>
            <person name="Gilbert L.B."/>
            <person name="Handa Y."/>
            <person name="Herr J.R."/>
            <person name="Hijri M."/>
            <person name="Koul R."/>
            <person name="Kawaguchi M."/>
            <person name="Krajinski F."/>
            <person name="Lammers P.J."/>
            <person name="Masclaux F.G."/>
            <person name="Murat C."/>
            <person name="Morin E."/>
            <person name="Ndikumana S."/>
            <person name="Pagni M."/>
            <person name="Petitpierre D."/>
            <person name="Requena N."/>
            <person name="Rosikiewicz P."/>
            <person name="Riley R."/>
            <person name="Saito K."/>
            <person name="San Clemente H."/>
            <person name="Shapiro H."/>
            <person name="van Tuinen D."/>
            <person name="Becard G."/>
            <person name="Bonfante P."/>
            <person name="Paszkowski U."/>
            <person name="Shachar-Hill Y.Y."/>
            <person name="Tuskan G.A."/>
            <person name="Young P.W."/>
            <person name="Sanders I.R."/>
            <person name="Henrissat B."/>
            <person name="Rensing S.A."/>
            <person name="Grigoriev I.V."/>
            <person name="Corradi N."/>
            <person name="Roux C."/>
            <person name="Martin F."/>
        </authorList>
    </citation>
    <scope>NUCLEOTIDE SEQUENCE [LARGE SCALE GENOMIC DNA]</scope>
    <source>
        <strain evidence="2 3">DAOM 197198</strain>
    </source>
</reference>
<keyword evidence="1" id="KW-0812">Transmembrane</keyword>
<keyword evidence="1" id="KW-1133">Transmembrane helix</keyword>
<accession>A0A2P4QIX5</accession>
<protein>
    <submittedName>
        <fullName evidence="2">Uncharacterized protein</fullName>
    </submittedName>
</protein>
<dbReference type="EMBL" id="AUPC02000039">
    <property type="protein sequence ID" value="POG77584.1"/>
    <property type="molecule type" value="Genomic_DNA"/>
</dbReference>
<evidence type="ECO:0000256" key="1">
    <source>
        <dbReference type="SAM" id="Phobius"/>
    </source>
</evidence>
<gene>
    <name evidence="2" type="ORF">GLOIN_2v769831</name>
</gene>